<evidence type="ECO:0000313" key="8">
    <source>
        <dbReference type="EMBL" id="TFK30535.1"/>
    </source>
</evidence>
<evidence type="ECO:0000256" key="4">
    <source>
        <dbReference type="ARBA" id="ARBA00023141"/>
    </source>
</evidence>
<accession>A0A5C3LD11</accession>
<keyword evidence="5" id="KW-0584">Phenylalanine biosynthesis</keyword>
<protein>
    <recommendedName>
        <fullName evidence="2">prephenate dehydratase</fullName>
        <ecNumber evidence="2">4.2.1.51</ecNumber>
    </recommendedName>
</protein>
<evidence type="ECO:0000256" key="5">
    <source>
        <dbReference type="ARBA" id="ARBA00023222"/>
    </source>
</evidence>
<evidence type="ECO:0000256" key="3">
    <source>
        <dbReference type="ARBA" id="ARBA00022605"/>
    </source>
</evidence>
<dbReference type="InterPro" id="IPR001086">
    <property type="entry name" value="Preph_deHydtase"/>
</dbReference>
<keyword evidence="3" id="KW-0028">Amino-acid biosynthesis</keyword>
<sequence length="292" mass="32580">MSFPCTTVPLPCVAVLGPFGTYSHEAAHRFFGQSTRYEERATIKDVFRALCSSSTDFGVVPQENTIFGSVVETYDLLRDLDGGFIVGEVTLRIDHCLLVKPGVRLENIQTVLSHEQALGQCRLFLETHLPNAITEKTSSTAEAARLLLDRPPTHAAICSRVCATIFKGLVVLREAIQAESDNYTRFYVMAQERGLRHPQKTSEKRRALFRIPIWQSQTLDIGAIMSTITLKIARIDRRPLAGTPFDFVYLIEVGNRVGICETADGEEWRGIVDRTLADLRKKGAVVDLIGVW</sequence>
<comment type="pathway">
    <text evidence="1">Amino-acid biosynthesis; L-phenylalanine biosynthesis; phenylpyruvate from prephenate: step 1/1.</text>
</comment>
<dbReference type="UniPathway" id="UPA00121">
    <property type="reaction ID" value="UER00345"/>
</dbReference>
<dbReference type="CDD" id="cd13532">
    <property type="entry name" value="PBP2_PDT_like"/>
    <property type="match status" value="1"/>
</dbReference>
<keyword evidence="4" id="KW-0057">Aromatic amino acid biosynthesis</keyword>
<dbReference type="Proteomes" id="UP000307440">
    <property type="component" value="Unassembled WGS sequence"/>
</dbReference>
<dbReference type="PANTHER" id="PTHR21022">
    <property type="entry name" value="PREPHENATE DEHYDRATASE P PROTEIN"/>
    <property type="match status" value="1"/>
</dbReference>
<dbReference type="EMBL" id="ML210146">
    <property type="protein sequence ID" value="TFK30535.1"/>
    <property type="molecule type" value="Genomic_DNA"/>
</dbReference>
<dbReference type="InterPro" id="IPR008242">
    <property type="entry name" value="Chor_mutase/pphenate_deHydtase"/>
</dbReference>
<keyword evidence="9" id="KW-1185">Reference proteome</keyword>
<evidence type="ECO:0000256" key="2">
    <source>
        <dbReference type="ARBA" id="ARBA00013147"/>
    </source>
</evidence>
<dbReference type="Gene3D" id="3.40.190.10">
    <property type="entry name" value="Periplasmic binding protein-like II"/>
    <property type="match status" value="2"/>
</dbReference>
<dbReference type="SUPFAM" id="SSF53850">
    <property type="entry name" value="Periplasmic binding protein-like II"/>
    <property type="match status" value="1"/>
</dbReference>
<evidence type="ECO:0000313" key="9">
    <source>
        <dbReference type="Proteomes" id="UP000307440"/>
    </source>
</evidence>
<evidence type="ECO:0000256" key="1">
    <source>
        <dbReference type="ARBA" id="ARBA00004741"/>
    </source>
</evidence>
<dbReference type="GO" id="GO:0009094">
    <property type="term" value="P:L-phenylalanine biosynthetic process"/>
    <property type="evidence" value="ECO:0007669"/>
    <property type="project" value="UniProtKB-UniPathway"/>
</dbReference>
<dbReference type="PROSITE" id="PS51171">
    <property type="entry name" value="PREPHENATE_DEHYDR_3"/>
    <property type="match status" value="1"/>
</dbReference>
<dbReference type="OrthoDB" id="983542at2759"/>
<organism evidence="8 9">
    <name type="scientific">Coprinopsis marcescibilis</name>
    <name type="common">Agaric fungus</name>
    <name type="synonym">Psathyrella marcescibilis</name>
    <dbReference type="NCBI Taxonomy" id="230819"/>
    <lineage>
        <taxon>Eukaryota</taxon>
        <taxon>Fungi</taxon>
        <taxon>Dikarya</taxon>
        <taxon>Basidiomycota</taxon>
        <taxon>Agaricomycotina</taxon>
        <taxon>Agaricomycetes</taxon>
        <taxon>Agaricomycetidae</taxon>
        <taxon>Agaricales</taxon>
        <taxon>Agaricineae</taxon>
        <taxon>Psathyrellaceae</taxon>
        <taxon>Coprinopsis</taxon>
    </lineage>
</organism>
<dbReference type="AlphaFoldDB" id="A0A5C3LD11"/>
<gene>
    <name evidence="8" type="ORF">FA15DRAFT_662507</name>
</gene>
<evidence type="ECO:0000256" key="6">
    <source>
        <dbReference type="ARBA" id="ARBA00023239"/>
    </source>
</evidence>
<name>A0A5C3LD11_COPMA</name>
<feature type="domain" description="Prephenate dehydratase" evidence="7">
    <location>
        <begin position="12"/>
        <end position="191"/>
    </location>
</feature>
<dbReference type="PIRSF" id="PIRSF001500">
    <property type="entry name" value="Chor_mut_pdt_Ppr"/>
    <property type="match status" value="1"/>
</dbReference>
<dbReference type="PANTHER" id="PTHR21022:SF19">
    <property type="entry name" value="PREPHENATE DEHYDRATASE-RELATED"/>
    <property type="match status" value="1"/>
</dbReference>
<dbReference type="EC" id="4.2.1.51" evidence="2"/>
<dbReference type="STRING" id="230819.A0A5C3LD11"/>
<keyword evidence="6" id="KW-0456">Lyase</keyword>
<proteinExistence type="predicted"/>
<dbReference type="Pfam" id="PF00800">
    <property type="entry name" value="PDT"/>
    <property type="match status" value="1"/>
</dbReference>
<reference evidence="8 9" key="1">
    <citation type="journal article" date="2019" name="Nat. Ecol. Evol.">
        <title>Megaphylogeny resolves global patterns of mushroom evolution.</title>
        <authorList>
            <person name="Varga T."/>
            <person name="Krizsan K."/>
            <person name="Foldi C."/>
            <person name="Dima B."/>
            <person name="Sanchez-Garcia M."/>
            <person name="Sanchez-Ramirez S."/>
            <person name="Szollosi G.J."/>
            <person name="Szarkandi J.G."/>
            <person name="Papp V."/>
            <person name="Albert L."/>
            <person name="Andreopoulos W."/>
            <person name="Angelini C."/>
            <person name="Antonin V."/>
            <person name="Barry K.W."/>
            <person name="Bougher N.L."/>
            <person name="Buchanan P."/>
            <person name="Buyck B."/>
            <person name="Bense V."/>
            <person name="Catcheside P."/>
            <person name="Chovatia M."/>
            <person name="Cooper J."/>
            <person name="Damon W."/>
            <person name="Desjardin D."/>
            <person name="Finy P."/>
            <person name="Geml J."/>
            <person name="Haridas S."/>
            <person name="Hughes K."/>
            <person name="Justo A."/>
            <person name="Karasinski D."/>
            <person name="Kautmanova I."/>
            <person name="Kiss B."/>
            <person name="Kocsube S."/>
            <person name="Kotiranta H."/>
            <person name="LaButti K.M."/>
            <person name="Lechner B.E."/>
            <person name="Liimatainen K."/>
            <person name="Lipzen A."/>
            <person name="Lukacs Z."/>
            <person name="Mihaltcheva S."/>
            <person name="Morgado L.N."/>
            <person name="Niskanen T."/>
            <person name="Noordeloos M.E."/>
            <person name="Ohm R.A."/>
            <person name="Ortiz-Santana B."/>
            <person name="Ovrebo C."/>
            <person name="Racz N."/>
            <person name="Riley R."/>
            <person name="Savchenko A."/>
            <person name="Shiryaev A."/>
            <person name="Soop K."/>
            <person name="Spirin V."/>
            <person name="Szebenyi C."/>
            <person name="Tomsovsky M."/>
            <person name="Tulloss R.E."/>
            <person name="Uehling J."/>
            <person name="Grigoriev I.V."/>
            <person name="Vagvolgyi C."/>
            <person name="Papp T."/>
            <person name="Martin F.M."/>
            <person name="Miettinen O."/>
            <person name="Hibbett D.S."/>
            <person name="Nagy L.G."/>
        </authorList>
    </citation>
    <scope>NUCLEOTIDE SEQUENCE [LARGE SCALE GENOMIC DNA]</scope>
    <source>
        <strain evidence="8 9">CBS 121175</strain>
    </source>
</reference>
<dbReference type="GO" id="GO:0005737">
    <property type="term" value="C:cytoplasm"/>
    <property type="evidence" value="ECO:0007669"/>
    <property type="project" value="TreeGrafter"/>
</dbReference>
<dbReference type="GO" id="GO:0004664">
    <property type="term" value="F:prephenate dehydratase activity"/>
    <property type="evidence" value="ECO:0007669"/>
    <property type="project" value="UniProtKB-EC"/>
</dbReference>
<evidence type="ECO:0000259" key="7">
    <source>
        <dbReference type="PROSITE" id="PS51171"/>
    </source>
</evidence>